<reference evidence="9 10" key="1">
    <citation type="journal article" date="2007" name="Genome Res.">
        <title>Genome characteristics of facultatively symbiotic Frankia sp. strains reflect host range and host plant biogeography.</title>
        <authorList>
            <person name="Normand P."/>
            <person name="Lapierre P."/>
            <person name="Tisa L.S."/>
            <person name="Gogarten J.P."/>
            <person name="Alloisio N."/>
            <person name="Bagnarol E."/>
            <person name="Bassi C.A."/>
            <person name="Berry A.M."/>
            <person name="Bickhart D.M."/>
            <person name="Choisne N."/>
            <person name="Couloux A."/>
            <person name="Cournoyer B."/>
            <person name="Cruveiller S."/>
            <person name="Daubin V."/>
            <person name="Demange N."/>
            <person name="Francino M.P."/>
            <person name="Goltsman E."/>
            <person name="Huang Y."/>
            <person name="Kopp O.R."/>
            <person name="Labarre L."/>
            <person name="Lapidus A."/>
            <person name="Lavire C."/>
            <person name="Marechal J."/>
            <person name="Martinez M."/>
            <person name="Mastronunzio J.E."/>
            <person name="Mullin B.C."/>
            <person name="Niemann J."/>
            <person name="Pujic P."/>
            <person name="Rawnsley T."/>
            <person name="Rouy Z."/>
            <person name="Schenowitz C."/>
            <person name="Sellstedt A."/>
            <person name="Tavares F."/>
            <person name="Tomkins J.P."/>
            <person name="Vallenet D."/>
            <person name="Valverde C."/>
            <person name="Wall L.G."/>
            <person name="Wang Y."/>
            <person name="Medigue C."/>
            <person name="Benson D.R."/>
        </authorList>
    </citation>
    <scope>NUCLEOTIDE SEQUENCE [LARGE SCALE GENOMIC DNA]</scope>
    <source>
        <strain evidence="10">DSM 45986 / CECT 9034 / ACN14a</strain>
    </source>
</reference>
<keyword evidence="1" id="KW-0547">Nucleotide-binding</keyword>
<sequence>MDVWLVGDVWVSDVGGQPQARGVARCPARMIGLSVRGMRMLGSTTERAWSRDGAISAGAELPGIGALVEVRGQKWVVAETDAQAAPDAQTAPDGAGARHGSGPAVPSSLVTLQSVEDGRYGQTIEVIWEVEPGRRILPSGSLPEVTGGGFDSPERLAAFLDAIRWSAVTSADARRLQAPFRSGVAVEDYQLEPVARALEAPRVNLLLADDVGLGKTIEAGLVAEELLLRHRARRIMIVCPAGLTLKWRDEMAEKFGREFTIIDAERCAAVRRSHGSAANPFEVYPLTIVSLPWLRGPKAQRLLDEVLPGDGQPTYPRTFDLLILDEAHHVAPAAPKQVYAVDSQQTKLIRRLAPHFTHRLFLSATPHNGYLASFTALLEILDDQRFARGVAPDRKAVEEVVVRRLKGGIENADGTPRFQLRRSIDMPVVYPDSEREIHGLLKEFSALRRVRLNTERGRKATDLVTLLLKKRLFSSPAAFAHTVVVYRETLVARQGRPGRAGSAGGSQVSGGLGGFDDDLDEVPEWLEDYFDDVATLDDTQLAEAEDDALDRVRLMQPDPTESEIALLERMQRWGDAHEAEPDAKARALLDYLAAVCRPDGKLWLNERVVVFTEYRDTQIWLAGLLRQEGLGGERLGLLHGGLPTDEREQLRLAFQADPSEHPVRILLATDAASEGIDLQNHCHRLVNYDIPFNPNKLEQRIGRIDRYGQRQSPEIRHFVGSGWTGAVDSYEADLEFLSRVVKKVAQMKADLGSVNAVLSDRVQRRMLGERVADPADLDVTINAAAAKDEAVPVAENVREQVRRLRATLDDTVRDLGITPRAVQRVVSTALDLARQQRLTPHVDERGDLFGDHLPGYFPGAPDSDPGDGMFDVPTLTGSWARASAGLTEKLHRDGAPPRQLPITFDAAVARGRDDVVLAHLGHRLVDMSTRLLRGAVSNADVGLHRVTAVQTDDPRCEEVLVGAFSRFVLVGADGVRLHEEVLQAGGWLPAAGRFRRLENLTVLGEIVSSALAAGRPVTKETQERLAERWPAAREGVLSALNWRTRTRQESLTRILAQRQSAEETRITAILDQFAGTLKAALDSPENEEGVLFSLEQLTRSREELAQFRKDRQSWEERLHRLEREKQRELDVIAGRYRDPQQHQFPVAVVLVVPAREAGR</sequence>
<keyword evidence="5" id="KW-0175">Coiled coil</keyword>
<proteinExistence type="predicted"/>
<dbReference type="CDD" id="cd18793">
    <property type="entry name" value="SF2_C_SNF"/>
    <property type="match status" value="1"/>
</dbReference>
<organism evidence="9 10">
    <name type="scientific">Frankia alni (strain DSM 45986 / CECT 9034 / ACN14a)</name>
    <dbReference type="NCBI Taxonomy" id="326424"/>
    <lineage>
        <taxon>Bacteria</taxon>
        <taxon>Bacillati</taxon>
        <taxon>Actinomycetota</taxon>
        <taxon>Actinomycetes</taxon>
        <taxon>Frankiales</taxon>
        <taxon>Frankiaceae</taxon>
        <taxon>Frankia</taxon>
    </lineage>
</organism>
<protein>
    <recommendedName>
        <fullName evidence="11">Helicase</fullName>
    </recommendedName>
</protein>
<dbReference type="PROSITE" id="PS51194">
    <property type="entry name" value="HELICASE_CTER"/>
    <property type="match status" value="1"/>
</dbReference>
<dbReference type="Gene3D" id="3.40.50.10810">
    <property type="entry name" value="Tandem AAA-ATPase domain"/>
    <property type="match status" value="1"/>
</dbReference>
<dbReference type="SMART" id="SM00490">
    <property type="entry name" value="HELICc"/>
    <property type="match status" value="1"/>
</dbReference>
<dbReference type="HOGENOM" id="CLU_009866_0_0_11"/>
<dbReference type="SUPFAM" id="SSF52540">
    <property type="entry name" value="P-loop containing nucleoside triphosphate hydrolases"/>
    <property type="match status" value="2"/>
</dbReference>
<dbReference type="KEGG" id="fal:FRAAL0248"/>
<dbReference type="Gene3D" id="3.40.50.300">
    <property type="entry name" value="P-loop containing nucleotide triphosphate hydrolases"/>
    <property type="match status" value="1"/>
</dbReference>
<dbReference type="InterPro" id="IPR014001">
    <property type="entry name" value="Helicase_ATP-bd"/>
</dbReference>
<dbReference type="InterPro" id="IPR001650">
    <property type="entry name" value="Helicase_C-like"/>
</dbReference>
<evidence type="ECO:0000259" key="8">
    <source>
        <dbReference type="PROSITE" id="PS51194"/>
    </source>
</evidence>
<dbReference type="AlphaFoldDB" id="Q0RU19"/>
<dbReference type="PROSITE" id="PS51192">
    <property type="entry name" value="HELICASE_ATP_BIND_1"/>
    <property type="match status" value="1"/>
</dbReference>
<evidence type="ECO:0000256" key="1">
    <source>
        <dbReference type="ARBA" id="ARBA00022741"/>
    </source>
</evidence>
<dbReference type="InterPro" id="IPR038718">
    <property type="entry name" value="SNF2-like_sf"/>
</dbReference>
<dbReference type="eggNOG" id="COG0553">
    <property type="taxonomic scope" value="Bacteria"/>
</dbReference>
<dbReference type="Proteomes" id="UP000000657">
    <property type="component" value="Chromosome"/>
</dbReference>
<accession>Q0RU19</accession>
<dbReference type="InterPro" id="IPR027417">
    <property type="entry name" value="P-loop_NTPase"/>
</dbReference>
<evidence type="ECO:0000259" key="7">
    <source>
        <dbReference type="PROSITE" id="PS51192"/>
    </source>
</evidence>
<keyword evidence="4" id="KW-0067">ATP-binding</keyword>
<feature type="compositionally biased region" description="Low complexity" evidence="6">
    <location>
        <begin position="82"/>
        <end position="95"/>
    </location>
</feature>
<dbReference type="InterPro" id="IPR049730">
    <property type="entry name" value="SNF2/RAD54-like_C"/>
</dbReference>
<evidence type="ECO:0000256" key="2">
    <source>
        <dbReference type="ARBA" id="ARBA00022801"/>
    </source>
</evidence>
<evidence type="ECO:0000256" key="5">
    <source>
        <dbReference type="SAM" id="Coils"/>
    </source>
</evidence>
<feature type="region of interest" description="Disordered" evidence="6">
    <location>
        <begin position="495"/>
        <end position="514"/>
    </location>
</feature>
<keyword evidence="2" id="KW-0378">Hydrolase</keyword>
<dbReference type="NCBIfam" id="NF038317">
    <property type="entry name" value="DISARM_DrmD"/>
    <property type="match status" value="1"/>
</dbReference>
<dbReference type="GO" id="GO:0005524">
    <property type="term" value="F:ATP binding"/>
    <property type="evidence" value="ECO:0007669"/>
    <property type="project" value="UniProtKB-KW"/>
</dbReference>
<dbReference type="GO" id="GO:0016787">
    <property type="term" value="F:hydrolase activity"/>
    <property type="evidence" value="ECO:0007669"/>
    <property type="project" value="UniProtKB-KW"/>
</dbReference>
<dbReference type="Pfam" id="PF00271">
    <property type="entry name" value="Helicase_C"/>
    <property type="match status" value="1"/>
</dbReference>
<dbReference type="InterPro" id="IPR000330">
    <property type="entry name" value="SNF2_N"/>
</dbReference>
<feature type="region of interest" description="Disordered" evidence="6">
    <location>
        <begin position="82"/>
        <end position="104"/>
    </location>
</feature>
<feature type="domain" description="Helicase ATP-binding" evidence="7">
    <location>
        <begin position="196"/>
        <end position="384"/>
    </location>
</feature>
<evidence type="ECO:0000256" key="6">
    <source>
        <dbReference type="SAM" id="MobiDB-lite"/>
    </source>
</evidence>
<keyword evidence="10" id="KW-1185">Reference proteome</keyword>
<dbReference type="Pfam" id="PF00176">
    <property type="entry name" value="SNF2-rel_dom"/>
    <property type="match status" value="1"/>
</dbReference>
<gene>
    <name evidence="9" type="ordered locus">FRAAL0248</name>
</gene>
<dbReference type="EMBL" id="CT573213">
    <property type="protein sequence ID" value="CAJ58925.1"/>
    <property type="molecule type" value="Genomic_DNA"/>
</dbReference>
<feature type="coiled-coil region" evidence="5">
    <location>
        <begin position="1097"/>
        <end position="1131"/>
    </location>
</feature>
<evidence type="ECO:0000313" key="9">
    <source>
        <dbReference type="EMBL" id="CAJ58925.1"/>
    </source>
</evidence>
<dbReference type="STRING" id="326424.FRAAL0248"/>
<dbReference type="PANTHER" id="PTHR45766:SF6">
    <property type="entry name" value="SWI_SNF-RELATED MATRIX-ASSOCIATED ACTIN-DEPENDENT REGULATOR OF CHROMATIN SUBFAMILY A-LIKE PROTEIN 1"/>
    <property type="match status" value="1"/>
</dbReference>
<dbReference type="CDD" id="cd18011">
    <property type="entry name" value="DEXDc_RapA"/>
    <property type="match status" value="1"/>
</dbReference>
<evidence type="ECO:0000313" key="10">
    <source>
        <dbReference type="Proteomes" id="UP000000657"/>
    </source>
</evidence>
<evidence type="ECO:0000256" key="4">
    <source>
        <dbReference type="ARBA" id="ARBA00022840"/>
    </source>
</evidence>
<name>Q0RU19_FRAAA</name>
<evidence type="ECO:0000256" key="3">
    <source>
        <dbReference type="ARBA" id="ARBA00022806"/>
    </source>
</evidence>
<dbReference type="GO" id="GO:0004386">
    <property type="term" value="F:helicase activity"/>
    <property type="evidence" value="ECO:0007669"/>
    <property type="project" value="UniProtKB-KW"/>
</dbReference>
<keyword evidence="3" id="KW-0347">Helicase</keyword>
<feature type="compositionally biased region" description="Gly residues" evidence="6">
    <location>
        <begin position="501"/>
        <end position="514"/>
    </location>
</feature>
<dbReference type="InterPro" id="IPR057342">
    <property type="entry name" value="DEXDc_RapA"/>
</dbReference>
<evidence type="ECO:0008006" key="11">
    <source>
        <dbReference type="Google" id="ProtNLM"/>
    </source>
</evidence>
<dbReference type="PANTHER" id="PTHR45766">
    <property type="entry name" value="DNA ANNEALING HELICASE AND ENDONUCLEASE ZRANB3 FAMILY MEMBER"/>
    <property type="match status" value="1"/>
</dbReference>
<dbReference type="SMART" id="SM00487">
    <property type="entry name" value="DEXDc"/>
    <property type="match status" value="1"/>
</dbReference>
<feature type="domain" description="Helicase C-terminal" evidence="8">
    <location>
        <begin position="588"/>
        <end position="762"/>
    </location>
</feature>